<keyword evidence="3" id="KW-0067">ATP-binding</keyword>
<keyword evidence="5" id="KW-0418">Kinase</keyword>
<evidence type="ECO:0000256" key="3">
    <source>
        <dbReference type="ARBA" id="ARBA00022840"/>
    </source>
</evidence>
<feature type="domain" description="Protein kinase" evidence="4">
    <location>
        <begin position="1"/>
        <end position="254"/>
    </location>
</feature>
<dbReference type="Gene3D" id="1.10.510.10">
    <property type="entry name" value="Transferase(Phosphotransferase) domain 1"/>
    <property type="match status" value="1"/>
</dbReference>
<evidence type="ECO:0000313" key="6">
    <source>
        <dbReference type="Proteomes" id="UP000224634"/>
    </source>
</evidence>
<keyword evidence="5" id="KW-0808">Transferase</keyword>
<evidence type="ECO:0000256" key="1">
    <source>
        <dbReference type="ARBA" id="ARBA00022527"/>
    </source>
</evidence>
<dbReference type="InterPro" id="IPR011009">
    <property type="entry name" value="Kinase-like_dom_sf"/>
</dbReference>
<evidence type="ECO:0000256" key="2">
    <source>
        <dbReference type="ARBA" id="ARBA00022741"/>
    </source>
</evidence>
<protein>
    <submittedName>
        <fullName evidence="5">Serine/threonine protein kinase</fullName>
    </submittedName>
</protein>
<evidence type="ECO:0000259" key="4">
    <source>
        <dbReference type="PROSITE" id="PS50011"/>
    </source>
</evidence>
<dbReference type="AlphaFoldDB" id="A0A2B7YPD4"/>
<dbReference type="InterPro" id="IPR000719">
    <property type="entry name" value="Prot_kinase_dom"/>
</dbReference>
<dbReference type="SMART" id="SM00220">
    <property type="entry name" value="S_TKc"/>
    <property type="match status" value="1"/>
</dbReference>
<dbReference type="GO" id="GO:0005524">
    <property type="term" value="F:ATP binding"/>
    <property type="evidence" value="ECO:0007669"/>
    <property type="project" value="UniProtKB-KW"/>
</dbReference>
<evidence type="ECO:0000313" key="5">
    <source>
        <dbReference type="EMBL" id="PGH23516.1"/>
    </source>
</evidence>
<keyword evidence="2" id="KW-0547">Nucleotide-binding</keyword>
<dbReference type="GO" id="GO:0004674">
    <property type="term" value="F:protein serine/threonine kinase activity"/>
    <property type="evidence" value="ECO:0007669"/>
    <property type="project" value="UniProtKB-KW"/>
</dbReference>
<comment type="caution">
    <text evidence="5">The sequence shown here is derived from an EMBL/GenBank/DDBJ whole genome shotgun (WGS) entry which is preliminary data.</text>
</comment>
<dbReference type="OrthoDB" id="4171958at2759"/>
<dbReference type="PROSITE" id="PS50011">
    <property type="entry name" value="PROTEIN_KINASE_DOM"/>
    <property type="match status" value="1"/>
</dbReference>
<keyword evidence="1 5" id="KW-0723">Serine/threonine-protein kinase</keyword>
<dbReference type="SUPFAM" id="SSF56112">
    <property type="entry name" value="Protein kinase-like (PK-like)"/>
    <property type="match status" value="1"/>
</dbReference>
<dbReference type="Pfam" id="PF00069">
    <property type="entry name" value="Pkinase"/>
    <property type="match status" value="1"/>
</dbReference>
<keyword evidence="6" id="KW-1185">Reference proteome</keyword>
<name>A0A2B7YPD4_POLH7</name>
<dbReference type="InterPro" id="IPR050117">
    <property type="entry name" value="MAPK"/>
</dbReference>
<dbReference type="Proteomes" id="UP000224634">
    <property type="component" value="Unassembled WGS sequence"/>
</dbReference>
<proteinExistence type="predicted"/>
<sequence>MSLTLHKHRVVFKNLNFDRELDPHRVPAIASSPYIRQLLDVIDPEEGAQQGHRRMVFEWMDTDLWKARPYVFQSLNAVHTDINPNNILLSNLDQPTPTVKVSDLDQGNLETRAPEVWYGLGVWPTSDVWSLGVTLVHWLMSKSIFGPRGKIIKDHTNAWCMAKLMRPVGRFEMSKSMDNYDEWLLAVGLEGTEYRNPEIGSMKPYITLGILKEELGQLPRDLCSLECIDFLVYLLNLDYKKRPTTLDALKHPFVKPAR</sequence>
<gene>
    <name evidence="5" type="ORF">AJ80_02470</name>
</gene>
<accession>A0A2B7YPD4</accession>
<dbReference type="STRING" id="1447883.A0A2B7YPD4"/>
<organism evidence="5 6">
    <name type="scientific">Polytolypa hystricis (strain UAMH7299)</name>
    <dbReference type="NCBI Taxonomy" id="1447883"/>
    <lineage>
        <taxon>Eukaryota</taxon>
        <taxon>Fungi</taxon>
        <taxon>Dikarya</taxon>
        <taxon>Ascomycota</taxon>
        <taxon>Pezizomycotina</taxon>
        <taxon>Eurotiomycetes</taxon>
        <taxon>Eurotiomycetidae</taxon>
        <taxon>Onygenales</taxon>
        <taxon>Onygenales incertae sedis</taxon>
        <taxon>Polytolypa</taxon>
    </lineage>
</organism>
<dbReference type="EMBL" id="PDNA01000023">
    <property type="protein sequence ID" value="PGH23516.1"/>
    <property type="molecule type" value="Genomic_DNA"/>
</dbReference>
<reference evidence="5 6" key="1">
    <citation type="submission" date="2017-10" db="EMBL/GenBank/DDBJ databases">
        <title>Comparative genomics in systemic dimorphic fungi from Ajellomycetaceae.</title>
        <authorList>
            <person name="Munoz J.F."/>
            <person name="Mcewen J.G."/>
            <person name="Clay O.K."/>
            <person name="Cuomo C.A."/>
        </authorList>
    </citation>
    <scope>NUCLEOTIDE SEQUENCE [LARGE SCALE GENOMIC DNA]</scope>
    <source>
        <strain evidence="5 6">UAMH7299</strain>
    </source>
</reference>
<dbReference type="PANTHER" id="PTHR24055">
    <property type="entry name" value="MITOGEN-ACTIVATED PROTEIN KINASE"/>
    <property type="match status" value="1"/>
</dbReference>